<reference evidence="2" key="1">
    <citation type="journal article" date="2019" name="Int. J. Syst. Evol. Microbiol.">
        <title>The Global Catalogue of Microorganisms (GCM) 10K type strain sequencing project: providing services to taxonomists for standard genome sequencing and annotation.</title>
        <authorList>
            <consortium name="The Broad Institute Genomics Platform"/>
            <consortium name="The Broad Institute Genome Sequencing Center for Infectious Disease"/>
            <person name="Wu L."/>
            <person name="Ma J."/>
        </authorList>
    </citation>
    <scope>NUCLEOTIDE SEQUENCE [LARGE SCALE GENOMIC DNA]</scope>
    <source>
        <strain evidence="2">CGMCC 1.16225</strain>
    </source>
</reference>
<dbReference type="EMBL" id="JBHUGZ010000029">
    <property type="protein sequence ID" value="MFD1987414.1"/>
    <property type="molecule type" value="Genomic_DNA"/>
</dbReference>
<accession>A0ABW4UKH5</accession>
<evidence type="ECO:0000313" key="1">
    <source>
        <dbReference type="EMBL" id="MFD1987414.1"/>
    </source>
</evidence>
<organism evidence="1 2">
    <name type="scientific">Mesorhizobium newzealandense</name>
    <dbReference type="NCBI Taxonomy" id="1300302"/>
    <lineage>
        <taxon>Bacteria</taxon>
        <taxon>Pseudomonadati</taxon>
        <taxon>Pseudomonadota</taxon>
        <taxon>Alphaproteobacteria</taxon>
        <taxon>Hyphomicrobiales</taxon>
        <taxon>Phyllobacteriaceae</taxon>
        <taxon>Mesorhizobium</taxon>
    </lineage>
</organism>
<evidence type="ECO:0000313" key="2">
    <source>
        <dbReference type="Proteomes" id="UP001597405"/>
    </source>
</evidence>
<evidence type="ECO:0008006" key="3">
    <source>
        <dbReference type="Google" id="ProtNLM"/>
    </source>
</evidence>
<name>A0ABW4UKH5_9HYPH</name>
<comment type="caution">
    <text evidence="1">The sequence shown here is derived from an EMBL/GenBank/DDBJ whole genome shotgun (WGS) entry which is preliminary data.</text>
</comment>
<keyword evidence="2" id="KW-1185">Reference proteome</keyword>
<dbReference type="Proteomes" id="UP001597405">
    <property type="component" value="Unassembled WGS sequence"/>
</dbReference>
<gene>
    <name evidence="1" type="ORF">ACFSOZ_33885</name>
</gene>
<protein>
    <recommendedName>
        <fullName evidence="3">Integrase</fullName>
    </recommendedName>
</protein>
<dbReference type="RefSeq" id="WP_379105411.1">
    <property type="nucleotide sequence ID" value="NZ_JBHUGZ010000029.1"/>
</dbReference>
<sequence length="200" mass="23576">MVDAIKGNARSQGLMSDLFTRADEANAREVRQRNENWQTYKLAAIARLQEAKERGELEPRFLPRPDDIVIDPETGQQFHGPVDNAEQRELERPLSCRMRSISDRLSGRTANHLMIRGRRWFWQCLRRRGIPPRLRLSELEWIHRQFKYEATPKRTLLKLLFAAWRTVGCPRPRGYLSLDLTVVKQWFEDLGALRRKVVRS</sequence>
<proteinExistence type="predicted"/>